<feature type="region of interest" description="Disordered" evidence="1">
    <location>
        <begin position="120"/>
        <end position="141"/>
    </location>
</feature>
<feature type="region of interest" description="Disordered" evidence="1">
    <location>
        <begin position="67"/>
        <end position="100"/>
    </location>
</feature>
<proteinExistence type="predicted"/>
<evidence type="ECO:0000256" key="1">
    <source>
        <dbReference type="SAM" id="MobiDB-lite"/>
    </source>
</evidence>
<evidence type="ECO:0000313" key="3">
    <source>
        <dbReference type="Proteomes" id="UP000652761"/>
    </source>
</evidence>
<comment type="caution">
    <text evidence="2">The sequence shown here is derived from an EMBL/GenBank/DDBJ whole genome shotgun (WGS) entry which is preliminary data.</text>
</comment>
<accession>A0A843WJ11</accession>
<gene>
    <name evidence="2" type="ORF">Taro_044389</name>
</gene>
<feature type="compositionally biased region" description="Basic residues" evidence="1">
    <location>
        <begin position="123"/>
        <end position="134"/>
    </location>
</feature>
<name>A0A843WJ11_COLES</name>
<protein>
    <submittedName>
        <fullName evidence="2">Uncharacterized protein</fullName>
    </submittedName>
</protein>
<dbReference type="EMBL" id="NMUH01004993">
    <property type="protein sequence ID" value="MQM11483.1"/>
    <property type="molecule type" value="Genomic_DNA"/>
</dbReference>
<evidence type="ECO:0000313" key="2">
    <source>
        <dbReference type="EMBL" id="MQM11483.1"/>
    </source>
</evidence>
<sequence length="157" mass="17694">MRSAISEPMRSLAELMRSAVSELMRSMAELMRSLAELMRSAVSQLMRSLAELMRSLSLVAADLEGNQPAGMSPYHWPPRFTSGSGRDSKRPCPANGRPHQSRVLERTRLHITSDVVFQFGVPKRPRPGTRHPRSSRVPERTRLQITSDTFSQFMESA</sequence>
<keyword evidence="3" id="KW-1185">Reference proteome</keyword>
<dbReference type="AlphaFoldDB" id="A0A843WJ11"/>
<reference evidence="2" key="1">
    <citation type="submission" date="2017-07" db="EMBL/GenBank/DDBJ databases">
        <title>Taro Niue Genome Assembly and Annotation.</title>
        <authorList>
            <person name="Atibalentja N."/>
            <person name="Keating K."/>
            <person name="Fields C.J."/>
        </authorList>
    </citation>
    <scope>NUCLEOTIDE SEQUENCE</scope>
    <source>
        <strain evidence="2">Niue_2</strain>
        <tissue evidence="2">Leaf</tissue>
    </source>
</reference>
<dbReference type="Proteomes" id="UP000652761">
    <property type="component" value="Unassembled WGS sequence"/>
</dbReference>
<organism evidence="2 3">
    <name type="scientific">Colocasia esculenta</name>
    <name type="common">Wild taro</name>
    <name type="synonym">Arum esculentum</name>
    <dbReference type="NCBI Taxonomy" id="4460"/>
    <lineage>
        <taxon>Eukaryota</taxon>
        <taxon>Viridiplantae</taxon>
        <taxon>Streptophyta</taxon>
        <taxon>Embryophyta</taxon>
        <taxon>Tracheophyta</taxon>
        <taxon>Spermatophyta</taxon>
        <taxon>Magnoliopsida</taxon>
        <taxon>Liliopsida</taxon>
        <taxon>Araceae</taxon>
        <taxon>Aroideae</taxon>
        <taxon>Colocasieae</taxon>
        <taxon>Colocasia</taxon>
    </lineage>
</organism>